<dbReference type="Gene3D" id="1.10.246.120">
    <property type="match status" value="1"/>
</dbReference>
<dbReference type="Proteomes" id="UP000075714">
    <property type="component" value="Unassembled WGS sequence"/>
</dbReference>
<dbReference type="InterPro" id="IPR037191">
    <property type="entry name" value="VPS9_dom_sf"/>
</dbReference>
<name>A0A150GTV0_GONPE</name>
<dbReference type="AlphaFoldDB" id="A0A150GTV0"/>
<dbReference type="GO" id="GO:0031267">
    <property type="term" value="F:small GTPase binding"/>
    <property type="evidence" value="ECO:0007669"/>
    <property type="project" value="TreeGrafter"/>
</dbReference>
<feature type="compositionally biased region" description="Pro residues" evidence="1">
    <location>
        <begin position="332"/>
        <end position="346"/>
    </location>
</feature>
<dbReference type="PANTHER" id="PTHR23101:SF25">
    <property type="entry name" value="GTPASE-ACTIVATING PROTEIN AND VPS9 DOMAIN-CONTAINING PROTEIN 1"/>
    <property type="match status" value="1"/>
</dbReference>
<feature type="compositionally biased region" description="Low complexity" evidence="1">
    <location>
        <begin position="828"/>
        <end position="837"/>
    </location>
</feature>
<gene>
    <name evidence="3" type="ORF">GPECTOR_7g1145</name>
</gene>
<dbReference type="Pfam" id="PF02204">
    <property type="entry name" value="VPS9"/>
    <property type="match status" value="1"/>
</dbReference>
<organism evidence="3 4">
    <name type="scientific">Gonium pectorale</name>
    <name type="common">Green alga</name>
    <dbReference type="NCBI Taxonomy" id="33097"/>
    <lineage>
        <taxon>Eukaryota</taxon>
        <taxon>Viridiplantae</taxon>
        <taxon>Chlorophyta</taxon>
        <taxon>core chlorophytes</taxon>
        <taxon>Chlorophyceae</taxon>
        <taxon>CS clade</taxon>
        <taxon>Chlamydomonadales</taxon>
        <taxon>Volvocaceae</taxon>
        <taxon>Gonium</taxon>
    </lineage>
</organism>
<feature type="compositionally biased region" description="Low complexity" evidence="1">
    <location>
        <begin position="747"/>
        <end position="782"/>
    </location>
</feature>
<feature type="compositionally biased region" description="Low complexity" evidence="1">
    <location>
        <begin position="587"/>
        <end position="614"/>
    </location>
</feature>
<evidence type="ECO:0000313" key="3">
    <source>
        <dbReference type="EMBL" id="KXZ53251.1"/>
    </source>
</evidence>
<feature type="compositionally biased region" description="Low complexity" evidence="1">
    <location>
        <begin position="347"/>
        <end position="356"/>
    </location>
</feature>
<evidence type="ECO:0000256" key="1">
    <source>
        <dbReference type="SAM" id="MobiDB-lite"/>
    </source>
</evidence>
<feature type="region of interest" description="Disordered" evidence="1">
    <location>
        <begin position="413"/>
        <end position="574"/>
    </location>
</feature>
<feature type="compositionally biased region" description="Acidic residues" evidence="1">
    <location>
        <begin position="730"/>
        <end position="740"/>
    </location>
</feature>
<feature type="compositionally biased region" description="Low complexity" evidence="1">
    <location>
        <begin position="666"/>
        <end position="682"/>
    </location>
</feature>
<dbReference type="Gene3D" id="1.20.1050.80">
    <property type="entry name" value="VPS9 domain"/>
    <property type="match status" value="1"/>
</dbReference>
<feature type="region of interest" description="Disordered" evidence="1">
    <location>
        <begin position="332"/>
        <end position="388"/>
    </location>
</feature>
<dbReference type="InterPro" id="IPR041545">
    <property type="entry name" value="DUF5601"/>
</dbReference>
<feature type="compositionally biased region" description="Pro residues" evidence="1">
    <location>
        <begin position="421"/>
        <end position="436"/>
    </location>
</feature>
<dbReference type="SUPFAM" id="SSF109993">
    <property type="entry name" value="VPS9 domain"/>
    <property type="match status" value="1"/>
</dbReference>
<feature type="compositionally biased region" description="Low complexity" evidence="1">
    <location>
        <begin position="538"/>
        <end position="554"/>
    </location>
</feature>
<dbReference type="InterPro" id="IPR003123">
    <property type="entry name" value="VPS9"/>
</dbReference>
<feature type="compositionally biased region" description="Pro residues" evidence="1">
    <location>
        <begin position="357"/>
        <end position="375"/>
    </location>
</feature>
<dbReference type="PROSITE" id="PS51205">
    <property type="entry name" value="VPS9"/>
    <property type="match status" value="1"/>
</dbReference>
<reference evidence="4" key="1">
    <citation type="journal article" date="2016" name="Nat. Commun.">
        <title>The Gonium pectorale genome demonstrates co-option of cell cycle regulation during the evolution of multicellularity.</title>
        <authorList>
            <person name="Hanschen E.R."/>
            <person name="Marriage T.N."/>
            <person name="Ferris P.J."/>
            <person name="Hamaji T."/>
            <person name="Toyoda A."/>
            <person name="Fujiyama A."/>
            <person name="Neme R."/>
            <person name="Noguchi H."/>
            <person name="Minakuchi Y."/>
            <person name="Suzuki M."/>
            <person name="Kawai-Toyooka H."/>
            <person name="Smith D.R."/>
            <person name="Sparks H."/>
            <person name="Anderson J."/>
            <person name="Bakaric R."/>
            <person name="Luria V."/>
            <person name="Karger A."/>
            <person name="Kirschner M.W."/>
            <person name="Durand P.M."/>
            <person name="Michod R.E."/>
            <person name="Nozaki H."/>
            <person name="Olson B.J."/>
        </authorList>
    </citation>
    <scope>NUCLEOTIDE SEQUENCE [LARGE SCALE GENOMIC DNA]</scope>
    <source>
        <strain evidence="4">NIES-2863</strain>
    </source>
</reference>
<feature type="compositionally biased region" description="Low complexity" evidence="1">
    <location>
        <begin position="860"/>
        <end position="882"/>
    </location>
</feature>
<dbReference type="EMBL" id="LSYV01000008">
    <property type="protein sequence ID" value="KXZ53251.1"/>
    <property type="molecule type" value="Genomic_DNA"/>
</dbReference>
<feature type="compositionally biased region" description="Low complexity" evidence="1">
    <location>
        <begin position="803"/>
        <end position="819"/>
    </location>
</feature>
<dbReference type="GO" id="GO:0016192">
    <property type="term" value="P:vesicle-mediated transport"/>
    <property type="evidence" value="ECO:0007669"/>
    <property type="project" value="InterPro"/>
</dbReference>
<dbReference type="GO" id="GO:0005085">
    <property type="term" value="F:guanyl-nucleotide exchange factor activity"/>
    <property type="evidence" value="ECO:0007669"/>
    <property type="project" value="InterPro"/>
</dbReference>
<dbReference type="OrthoDB" id="300289at2759"/>
<feature type="compositionally biased region" description="Low complexity" evidence="1">
    <location>
        <begin position="626"/>
        <end position="642"/>
    </location>
</feature>
<evidence type="ECO:0000259" key="2">
    <source>
        <dbReference type="PROSITE" id="PS51205"/>
    </source>
</evidence>
<dbReference type="GO" id="GO:0005829">
    <property type="term" value="C:cytosol"/>
    <property type="evidence" value="ECO:0007669"/>
    <property type="project" value="TreeGrafter"/>
</dbReference>
<dbReference type="STRING" id="33097.A0A150GTV0"/>
<dbReference type="PANTHER" id="PTHR23101">
    <property type="entry name" value="RAB GDP/GTP EXCHANGE FACTOR"/>
    <property type="match status" value="1"/>
</dbReference>
<comment type="caution">
    <text evidence="3">The sequence shown here is derived from an EMBL/GenBank/DDBJ whole genome shotgun (WGS) entry which is preliminary data.</text>
</comment>
<feature type="domain" description="VPS9" evidence="2">
    <location>
        <begin position="105"/>
        <end position="251"/>
    </location>
</feature>
<accession>A0A150GTV0</accession>
<feature type="region of interest" description="Disordered" evidence="1">
    <location>
        <begin position="587"/>
        <end position="642"/>
    </location>
</feature>
<dbReference type="SMART" id="SM00167">
    <property type="entry name" value="VPS9"/>
    <property type="match status" value="1"/>
</dbReference>
<proteinExistence type="predicted"/>
<feature type="region of interest" description="Disordered" evidence="1">
    <location>
        <begin position="800"/>
        <end position="904"/>
    </location>
</feature>
<feature type="region of interest" description="Disordered" evidence="1">
    <location>
        <begin position="654"/>
        <end position="782"/>
    </location>
</feature>
<keyword evidence="4" id="KW-1185">Reference proteome</keyword>
<dbReference type="InterPro" id="IPR045046">
    <property type="entry name" value="Vps9-like"/>
</dbReference>
<dbReference type="Pfam" id="PF18151">
    <property type="entry name" value="DUF5601"/>
    <property type="match status" value="1"/>
</dbReference>
<sequence length="904" mass="91738">MADELFQASTSQLSFEKFINTINQEQAKDLVRSINQFMKNFRKRAPDSAADSREVQEFLGSMEQAFSRHPLWAGSTRTELDNAGLEKYLMTKLYDRTFGADPLDRERDALLSRRLAGLAGWVGPAHLEVSRELQGPLAADEDGQLAAAARELQKMALYKSPRDKLVQILNSCKIITALLASKRAGAGADDFTPTLIYVTIRAQPEALASNLAFIERYRHEPRLSGEASYFFVQMTQSALVPLPPKSVSELEADGVRLVLRAEAAGELRSRYRYLYSTPESLTLRDVSQLLAGYKELVLKYETLAQAVDNNVLKYYSDLEAYQAGLLPVPPGAVGAPPPPPPLPPQAPAHAYPAGPSGAPPPPPPPPPPSAAPEPPGGSGSGGRRPLDLSQYMPSYQLESEGYAYAAAAAAEPSFDLLGDEAPPPPPPPASQAPPAAPAAATAALPPPPPLVAPPLVSASRDADADELGSPLASSRAPQQRGAESFSAADGASGWAVPAPAAPPTHGSLPWAEHETSTAEVAPASSVPLATPERGEDGAAAAAEAAPAPSAPQAALGTEATHVAGPPHEGEAAARSIADAGSVFAAPGGAAASAAAAAAEPLAPAPAAGQPSALPEVGEPSFELTLAPAAQEAQQHPASAAGAAGQLYSAELTTVAAASPSVPEVPEVATASVSEPEAAAAASEPPPAPEAGGVGSGDGSPPQELAQGSVVAAGAPVMDELEPMAVAELAAPEEADAEEGEEQRQARVDALLQQLLGGAAGGAAAEGAAAEGAELASGQNPAAEDPVAAALAFYGSGDLGFAGTTAPEVAATPEVEAAPEMSARERPQEPLSQQQQQEQRQEEGSGAATEHTDASGGAGMAEGAAEAGAAATAGDAAPAPAEAGKPEAEADADESPLFDGLVLST</sequence>
<dbReference type="GO" id="GO:0030139">
    <property type="term" value="C:endocytic vesicle"/>
    <property type="evidence" value="ECO:0007669"/>
    <property type="project" value="TreeGrafter"/>
</dbReference>
<protein>
    <recommendedName>
        <fullName evidence="2">VPS9 domain-containing protein</fullName>
    </recommendedName>
</protein>
<evidence type="ECO:0000313" key="4">
    <source>
        <dbReference type="Proteomes" id="UP000075714"/>
    </source>
</evidence>